<dbReference type="EMBL" id="LXQA010012777">
    <property type="protein sequence ID" value="MCH87716.1"/>
    <property type="molecule type" value="Genomic_DNA"/>
</dbReference>
<dbReference type="PANTHER" id="PTHR11439">
    <property type="entry name" value="GAG-POL-RELATED RETROTRANSPOSON"/>
    <property type="match status" value="1"/>
</dbReference>
<dbReference type="SUPFAM" id="SSF56672">
    <property type="entry name" value="DNA/RNA polymerases"/>
    <property type="match status" value="1"/>
</dbReference>
<sequence length="353" mass="40351">MSTVRILLAITYIKNWHLHQLDVNNVFLHGELKENVYMSVPEGVNSPKPNQVCKLLKSLYGLKQASRKWYERLTSLLLQQGYTQSTADYSLFTYHNDNDFTALLIYVDDIILAGTSLTEFQRIKTILDDNFKIKDLGVLKYFLGLEVAHFKHGISVSQRKYCLDLLKDSGLLGSKPIATPLDPSIKLHQDAGKLFEDKIYFSYCFFLGNSLISWKAKKQITVSRSSSEAEYRALSIATCELIWILFLLKDLNAPCIRPHVLYCDNQSALHIASNHVFHERTKHLEIDCHLVREKVQQGLLRLLPISTQEQLADCLTKALPVTKFNAFISKLGLLDIYQAQACGKLLRKEELKE</sequence>
<protein>
    <recommendedName>
        <fullName evidence="1">Reverse transcriptase Ty1/copia-type domain-containing protein</fullName>
    </recommendedName>
</protein>
<organism evidence="2 3">
    <name type="scientific">Trifolium medium</name>
    <dbReference type="NCBI Taxonomy" id="97028"/>
    <lineage>
        <taxon>Eukaryota</taxon>
        <taxon>Viridiplantae</taxon>
        <taxon>Streptophyta</taxon>
        <taxon>Embryophyta</taxon>
        <taxon>Tracheophyta</taxon>
        <taxon>Spermatophyta</taxon>
        <taxon>Magnoliopsida</taxon>
        <taxon>eudicotyledons</taxon>
        <taxon>Gunneridae</taxon>
        <taxon>Pentapetalae</taxon>
        <taxon>rosids</taxon>
        <taxon>fabids</taxon>
        <taxon>Fabales</taxon>
        <taxon>Fabaceae</taxon>
        <taxon>Papilionoideae</taxon>
        <taxon>50 kb inversion clade</taxon>
        <taxon>NPAAA clade</taxon>
        <taxon>Hologalegina</taxon>
        <taxon>IRL clade</taxon>
        <taxon>Trifolieae</taxon>
        <taxon>Trifolium</taxon>
    </lineage>
</organism>
<dbReference type="Pfam" id="PF07727">
    <property type="entry name" value="RVT_2"/>
    <property type="match status" value="1"/>
</dbReference>
<gene>
    <name evidence="2" type="ORF">A2U01_0008594</name>
</gene>
<feature type="domain" description="Reverse transcriptase Ty1/copia-type" evidence="1">
    <location>
        <begin position="2"/>
        <end position="181"/>
    </location>
</feature>
<evidence type="ECO:0000313" key="2">
    <source>
        <dbReference type="EMBL" id="MCH87716.1"/>
    </source>
</evidence>
<proteinExistence type="predicted"/>
<dbReference type="PANTHER" id="PTHR11439:SF463">
    <property type="entry name" value="REVERSE TRANSCRIPTASE TY1_COPIA-TYPE DOMAIN-CONTAINING PROTEIN"/>
    <property type="match status" value="1"/>
</dbReference>
<dbReference type="InterPro" id="IPR043502">
    <property type="entry name" value="DNA/RNA_pol_sf"/>
</dbReference>
<accession>A0A392MJN3</accession>
<name>A0A392MJN3_9FABA</name>
<dbReference type="AlphaFoldDB" id="A0A392MJN3"/>
<evidence type="ECO:0000313" key="3">
    <source>
        <dbReference type="Proteomes" id="UP000265520"/>
    </source>
</evidence>
<reference evidence="2 3" key="1">
    <citation type="journal article" date="2018" name="Front. Plant Sci.">
        <title>Red Clover (Trifolium pratense) and Zigzag Clover (T. medium) - A Picture of Genomic Similarities and Differences.</title>
        <authorList>
            <person name="Dluhosova J."/>
            <person name="Istvanek J."/>
            <person name="Nedelnik J."/>
            <person name="Repkova J."/>
        </authorList>
    </citation>
    <scope>NUCLEOTIDE SEQUENCE [LARGE SCALE GENOMIC DNA]</scope>
    <source>
        <strain evidence="3">cv. 10/8</strain>
        <tissue evidence="2">Leaf</tissue>
    </source>
</reference>
<comment type="caution">
    <text evidence="2">The sequence shown here is derived from an EMBL/GenBank/DDBJ whole genome shotgun (WGS) entry which is preliminary data.</text>
</comment>
<dbReference type="Proteomes" id="UP000265520">
    <property type="component" value="Unassembled WGS sequence"/>
</dbReference>
<dbReference type="InterPro" id="IPR013103">
    <property type="entry name" value="RVT_2"/>
</dbReference>
<dbReference type="CDD" id="cd09272">
    <property type="entry name" value="RNase_HI_RT_Ty1"/>
    <property type="match status" value="1"/>
</dbReference>
<keyword evidence="3" id="KW-1185">Reference proteome</keyword>
<evidence type="ECO:0000259" key="1">
    <source>
        <dbReference type="Pfam" id="PF07727"/>
    </source>
</evidence>